<evidence type="ECO:0000256" key="1">
    <source>
        <dbReference type="SAM" id="MobiDB-lite"/>
    </source>
</evidence>
<evidence type="ECO:0000313" key="2">
    <source>
        <dbReference type="EMBL" id="OAQ25055.1"/>
    </source>
</evidence>
<feature type="region of interest" description="Disordered" evidence="1">
    <location>
        <begin position="56"/>
        <end position="80"/>
    </location>
</feature>
<gene>
    <name evidence="2" type="ORF">K457DRAFT_23626</name>
</gene>
<protein>
    <submittedName>
        <fullName evidence="2">Uncharacterized protein</fullName>
    </submittedName>
</protein>
<accession>A0A197JIT4</accession>
<evidence type="ECO:0000313" key="3">
    <source>
        <dbReference type="Proteomes" id="UP000078512"/>
    </source>
</evidence>
<name>A0A197JIT4_9FUNG</name>
<feature type="region of interest" description="Disordered" evidence="1">
    <location>
        <begin position="1"/>
        <end position="27"/>
    </location>
</feature>
<reference evidence="2 3" key="1">
    <citation type="submission" date="2016-05" db="EMBL/GenBank/DDBJ databases">
        <title>Genome sequencing reveals origins of a unique bacterial endosymbiosis in the earliest lineages of terrestrial Fungi.</title>
        <authorList>
            <consortium name="DOE Joint Genome Institute"/>
            <person name="Uehling J."/>
            <person name="Gryganskyi A."/>
            <person name="Hameed K."/>
            <person name="Tschaplinski T."/>
            <person name="Misztal P."/>
            <person name="Wu S."/>
            <person name="Desiro A."/>
            <person name="Vande Pol N."/>
            <person name="Du Z.-Y."/>
            <person name="Zienkiewicz A."/>
            <person name="Zienkiewicz K."/>
            <person name="Morin E."/>
            <person name="Tisserant E."/>
            <person name="Splivallo R."/>
            <person name="Hainaut M."/>
            <person name="Henrissat B."/>
            <person name="Ohm R."/>
            <person name="Kuo A."/>
            <person name="Yan J."/>
            <person name="Lipzen A."/>
            <person name="Nolan M."/>
            <person name="Labutti K."/>
            <person name="Barry K."/>
            <person name="Goldstein A."/>
            <person name="Labbe J."/>
            <person name="Schadt C."/>
            <person name="Tuskan G."/>
            <person name="Grigoriev I."/>
            <person name="Martin F."/>
            <person name="Vilgalys R."/>
            <person name="Bonito G."/>
        </authorList>
    </citation>
    <scope>NUCLEOTIDE SEQUENCE [LARGE SCALE GENOMIC DNA]</scope>
    <source>
        <strain evidence="2 3">AG-77</strain>
    </source>
</reference>
<sequence>MTNPLPVPDLVSTPVHDPVTDPCGDSSQPPFYNMAVKQKAIYQPVFRHRKWLENEKGVTPEGEEESVADLESRLPPPRGQSGSVMNHVGELELVWLLNVVVGSLGRRVEDNEDKDPILFGVGLGQFSSDSKLSSLHSTFLSTSYILFLASVVSVAIITTTAAPMPSVSEVVKPVLKAASSLTNGLDNGLTQSAGQVQTGVNSAGVALNSVTRGVGCIAQGLVSGLGNTVGDMPKALNRHLTALGHANGLVSILLNSLL</sequence>
<dbReference type="EMBL" id="KV442084">
    <property type="protein sequence ID" value="OAQ25055.1"/>
    <property type="molecule type" value="Genomic_DNA"/>
</dbReference>
<organism evidence="2 3">
    <name type="scientific">Linnemannia elongata AG-77</name>
    <dbReference type="NCBI Taxonomy" id="1314771"/>
    <lineage>
        <taxon>Eukaryota</taxon>
        <taxon>Fungi</taxon>
        <taxon>Fungi incertae sedis</taxon>
        <taxon>Mucoromycota</taxon>
        <taxon>Mortierellomycotina</taxon>
        <taxon>Mortierellomycetes</taxon>
        <taxon>Mortierellales</taxon>
        <taxon>Mortierellaceae</taxon>
        <taxon>Linnemannia</taxon>
    </lineage>
</organism>
<proteinExistence type="predicted"/>
<dbReference type="Proteomes" id="UP000078512">
    <property type="component" value="Unassembled WGS sequence"/>
</dbReference>
<dbReference type="AlphaFoldDB" id="A0A197JIT4"/>
<dbReference type="OrthoDB" id="2433906at2759"/>
<keyword evidence="3" id="KW-1185">Reference proteome</keyword>